<dbReference type="EMBL" id="QOCW01000022">
    <property type="protein sequence ID" value="RBW68283.1"/>
    <property type="molecule type" value="Genomic_DNA"/>
</dbReference>
<dbReference type="InterPro" id="IPR028973">
    <property type="entry name" value="PhnB-like"/>
</dbReference>
<dbReference type="Pfam" id="PF06983">
    <property type="entry name" value="3-dmu-9_3-mt"/>
    <property type="match status" value="1"/>
</dbReference>
<dbReference type="AlphaFoldDB" id="A0A366XVW6"/>
<name>A0A366XVW6_9BACI</name>
<sequence>MMSEIIPFLLFEGSAEEAMNYYVSLFDDAEIITISRYGANEGGEEGKVSQASFSLNGQVFMCTDSIVKHDFTFTPSLSLYVTCDTEEELDRVFQKLAQNGEVLMPLNAYPFSQKFGWVSDQFGVSWQLNLLNK</sequence>
<dbReference type="SUPFAM" id="SSF54593">
    <property type="entry name" value="Glyoxalase/Bleomycin resistance protein/Dihydroxybiphenyl dioxygenase"/>
    <property type="match status" value="1"/>
</dbReference>
<dbReference type="Gene3D" id="3.30.720.110">
    <property type="match status" value="1"/>
</dbReference>
<dbReference type="Proteomes" id="UP000253314">
    <property type="component" value="Unassembled WGS sequence"/>
</dbReference>
<dbReference type="PIRSF" id="PIRSF021700">
    <property type="entry name" value="3_dmu_93_MTrfase"/>
    <property type="match status" value="1"/>
</dbReference>
<dbReference type="OrthoDB" id="9806473at2"/>
<dbReference type="InterPro" id="IPR009725">
    <property type="entry name" value="3_dmu_93_MTrfase"/>
</dbReference>
<evidence type="ECO:0000259" key="1">
    <source>
        <dbReference type="Pfam" id="PF06983"/>
    </source>
</evidence>
<dbReference type="InterPro" id="IPR027259">
    <property type="entry name" value="MTase_demethylubiq_bac"/>
</dbReference>
<evidence type="ECO:0000313" key="2">
    <source>
        <dbReference type="EMBL" id="RBW68283.1"/>
    </source>
</evidence>
<reference evidence="2 3" key="1">
    <citation type="submission" date="2018-07" db="EMBL/GenBank/DDBJ databases">
        <title>Lottiidibacillus patelloidae gen. nov., sp. nov., isolated from the intestinal tract of a marine limpet and the reclassification of B. taeanensis BH030017T, B. algicola KMM 3737T and B. hwajinpoensis SW-72T as genus Lottiidibacillus.</title>
        <authorList>
            <person name="Liu R."/>
            <person name="Huang Z."/>
        </authorList>
    </citation>
    <scope>NUCLEOTIDE SEQUENCE [LARGE SCALE GENOMIC DNA]</scope>
    <source>
        <strain evidence="2 3">BH030017</strain>
    </source>
</reference>
<feature type="domain" description="PhnB-like" evidence="1">
    <location>
        <begin position="4"/>
        <end position="128"/>
    </location>
</feature>
<organism evidence="2 3">
    <name type="scientific">Bacillus taeanensis</name>
    <dbReference type="NCBI Taxonomy" id="273032"/>
    <lineage>
        <taxon>Bacteria</taxon>
        <taxon>Bacillati</taxon>
        <taxon>Bacillota</taxon>
        <taxon>Bacilli</taxon>
        <taxon>Bacillales</taxon>
        <taxon>Bacillaceae</taxon>
        <taxon>Bacillus</taxon>
    </lineage>
</organism>
<dbReference type="PANTHER" id="PTHR33990:SF4">
    <property type="entry name" value="PHNB-LIKE DOMAIN-CONTAINING PROTEIN"/>
    <property type="match status" value="1"/>
</dbReference>
<keyword evidence="3" id="KW-1185">Reference proteome</keyword>
<proteinExistence type="predicted"/>
<comment type="caution">
    <text evidence="2">The sequence shown here is derived from an EMBL/GenBank/DDBJ whole genome shotgun (WGS) entry which is preliminary data.</text>
</comment>
<dbReference type="InterPro" id="IPR029068">
    <property type="entry name" value="Glyas_Bleomycin-R_OHBP_Dase"/>
</dbReference>
<dbReference type="CDD" id="cd06588">
    <property type="entry name" value="PhnB_like"/>
    <property type="match status" value="1"/>
</dbReference>
<gene>
    <name evidence="2" type="ORF">DS031_17320</name>
</gene>
<dbReference type="PIRSF" id="PIRSF500687">
    <property type="entry name" value="MTase_demethylubiq_bact"/>
    <property type="match status" value="1"/>
</dbReference>
<protein>
    <submittedName>
        <fullName evidence="2">VOC family protein</fullName>
    </submittedName>
</protein>
<dbReference type="Gene3D" id="3.30.720.100">
    <property type="match status" value="1"/>
</dbReference>
<accession>A0A366XVW6</accession>
<dbReference type="PANTHER" id="PTHR33990">
    <property type="entry name" value="PROTEIN YJDN-RELATED"/>
    <property type="match status" value="1"/>
</dbReference>
<evidence type="ECO:0000313" key="3">
    <source>
        <dbReference type="Proteomes" id="UP000253314"/>
    </source>
</evidence>